<sequence length="79" mass="8543">MEQRSLYALEDAISTPDNTSTGIHRNDHIKVSPEPPRSHEASTALCGGPNGVVVHQYGIWDLALQHFLHSQAGSASPLQ</sequence>
<proteinExistence type="predicted"/>
<protein>
    <submittedName>
        <fullName evidence="2">Uncharacterized protein</fullName>
    </submittedName>
</protein>
<gene>
    <name evidence="2" type="ORF">PLEPLA_LOCUS40102</name>
</gene>
<accession>A0A9N7VGI5</accession>
<feature type="compositionally biased region" description="Basic and acidic residues" evidence="1">
    <location>
        <begin position="24"/>
        <end position="40"/>
    </location>
</feature>
<organism evidence="2 3">
    <name type="scientific">Pleuronectes platessa</name>
    <name type="common">European plaice</name>
    <dbReference type="NCBI Taxonomy" id="8262"/>
    <lineage>
        <taxon>Eukaryota</taxon>
        <taxon>Metazoa</taxon>
        <taxon>Chordata</taxon>
        <taxon>Craniata</taxon>
        <taxon>Vertebrata</taxon>
        <taxon>Euteleostomi</taxon>
        <taxon>Actinopterygii</taxon>
        <taxon>Neopterygii</taxon>
        <taxon>Teleostei</taxon>
        <taxon>Neoteleostei</taxon>
        <taxon>Acanthomorphata</taxon>
        <taxon>Carangaria</taxon>
        <taxon>Pleuronectiformes</taxon>
        <taxon>Pleuronectoidei</taxon>
        <taxon>Pleuronectidae</taxon>
        <taxon>Pleuronectes</taxon>
    </lineage>
</organism>
<dbReference type="EMBL" id="CADEAL010004125">
    <property type="protein sequence ID" value="CAB1452362.1"/>
    <property type="molecule type" value="Genomic_DNA"/>
</dbReference>
<evidence type="ECO:0000256" key="1">
    <source>
        <dbReference type="SAM" id="MobiDB-lite"/>
    </source>
</evidence>
<evidence type="ECO:0000313" key="3">
    <source>
        <dbReference type="Proteomes" id="UP001153269"/>
    </source>
</evidence>
<dbReference type="AlphaFoldDB" id="A0A9N7VGI5"/>
<name>A0A9N7VGI5_PLEPL</name>
<dbReference type="Proteomes" id="UP001153269">
    <property type="component" value="Unassembled WGS sequence"/>
</dbReference>
<reference evidence="2" key="1">
    <citation type="submission" date="2020-03" db="EMBL/GenBank/DDBJ databases">
        <authorList>
            <person name="Weist P."/>
        </authorList>
    </citation>
    <scope>NUCLEOTIDE SEQUENCE</scope>
</reference>
<keyword evidence="3" id="KW-1185">Reference proteome</keyword>
<evidence type="ECO:0000313" key="2">
    <source>
        <dbReference type="EMBL" id="CAB1452362.1"/>
    </source>
</evidence>
<feature type="region of interest" description="Disordered" evidence="1">
    <location>
        <begin position="1"/>
        <end position="42"/>
    </location>
</feature>
<comment type="caution">
    <text evidence="2">The sequence shown here is derived from an EMBL/GenBank/DDBJ whole genome shotgun (WGS) entry which is preliminary data.</text>
</comment>